<comment type="caution">
    <text evidence="7">The sequence shown here is derived from an EMBL/GenBank/DDBJ whole genome shotgun (WGS) entry which is preliminary data.</text>
</comment>
<evidence type="ECO:0000256" key="5">
    <source>
        <dbReference type="ARBA" id="ARBA00042605"/>
    </source>
</evidence>
<gene>
    <name evidence="7" type="ORF">PMEA_00032696</name>
</gene>
<evidence type="ECO:0000259" key="6">
    <source>
        <dbReference type="Pfam" id="PF00291"/>
    </source>
</evidence>
<proteinExistence type="predicted"/>
<evidence type="ECO:0000256" key="1">
    <source>
        <dbReference type="ARBA" id="ARBA00001933"/>
    </source>
</evidence>
<keyword evidence="8" id="KW-1185">Reference proteome</keyword>
<dbReference type="PANTHER" id="PTHR48078">
    <property type="entry name" value="THREONINE DEHYDRATASE, MITOCHONDRIAL-RELATED"/>
    <property type="match status" value="1"/>
</dbReference>
<dbReference type="GO" id="GO:0006565">
    <property type="term" value="P:L-serine catabolic process"/>
    <property type="evidence" value="ECO:0007669"/>
    <property type="project" value="TreeGrafter"/>
</dbReference>
<feature type="domain" description="Tryptophan synthase beta chain-like PALP" evidence="6">
    <location>
        <begin position="135"/>
        <end position="426"/>
    </location>
</feature>
<dbReference type="InterPro" id="IPR050147">
    <property type="entry name" value="Ser/Thr_Dehydratase"/>
</dbReference>
<keyword evidence="3" id="KW-0456">Lyase</keyword>
<dbReference type="GO" id="GO:0003941">
    <property type="term" value="F:L-serine ammonia-lyase activity"/>
    <property type="evidence" value="ECO:0007669"/>
    <property type="project" value="TreeGrafter"/>
</dbReference>
<dbReference type="GO" id="GO:0006567">
    <property type="term" value="P:L-threonine catabolic process"/>
    <property type="evidence" value="ECO:0007669"/>
    <property type="project" value="TreeGrafter"/>
</dbReference>
<organism evidence="7 8">
    <name type="scientific">Pocillopora meandrina</name>
    <dbReference type="NCBI Taxonomy" id="46732"/>
    <lineage>
        <taxon>Eukaryota</taxon>
        <taxon>Metazoa</taxon>
        <taxon>Cnidaria</taxon>
        <taxon>Anthozoa</taxon>
        <taxon>Hexacorallia</taxon>
        <taxon>Scleractinia</taxon>
        <taxon>Astrocoeniina</taxon>
        <taxon>Pocilloporidae</taxon>
        <taxon>Pocillopora</taxon>
    </lineage>
</organism>
<dbReference type="InterPro" id="IPR001926">
    <property type="entry name" value="TrpB-like_PALP"/>
</dbReference>
<dbReference type="EMBL" id="CALNXJ010000078">
    <property type="protein sequence ID" value="CAH3161063.1"/>
    <property type="molecule type" value="Genomic_DNA"/>
</dbReference>
<dbReference type="AlphaFoldDB" id="A0AAU9XXX1"/>
<dbReference type="InterPro" id="IPR036052">
    <property type="entry name" value="TrpB-like_PALP_sf"/>
</dbReference>
<dbReference type="Proteomes" id="UP001159428">
    <property type="component" value="Unassembled WGS sequence"/>
</dbReference>
<comment type="cofactor">
    <cofactor evidence="1">
        <name>pyridoxal 5'-phosphate</name>
        <dbReference type="ChEBI" id="CHEBI:597326"/>
    </cofactor>
</comment>
<evidence type="ECO:0000256" key="4">
    <source>
        <dbReference type="ARBA" id="ARBA00041766"/>
    </source>
</evidence>
<dbReference type="GO" id="GO:0009097">
    <property type="term" value="P:isoleucine biosynthetic process"/>
    <property type="evidence" value="ECO:0007669"/>
    <property type="project" value="TreeGrafter"/>
</dbReference>
<accession>A0AAU9XXX1</accession>
<reference evidence="7 8" key="1">
    <citation type="submission" date="2022-05" db="EMBL/GenBank/DDBJ databases">
        <authorList>
            <consortium name="Genoscope - CEA"/>
            <person name="William W."/>
        </authorList>
    </citation>
    <scope>NUCLEOTIDE SEQUENCE [LARGE SCALE GENOMIC DNA]</scope>
</reference>
<evidence type="ECO:0000256" key="3">
    <source>
        <dbReference type="ARBA" id="ARBA00023239"/>
    </source>
</evidence>
<dbReference type="GO" id="GO:0004794">
    <property type="term" value="F:threonine deaminase activity"/>
    <property type="evidence" value="ECO:0007669"/>
    <property type="project" value="TreeGrafter"/>
</dbReference>
<evidence type="ECO:0000256" key="2">
    <source>
        <dbReference type="ARBA" id="ARBA00022898"/>
    </source>
</evidence>
<dbReference type="SUPFAM" id="SSF53686">
    <property type="entry name" value="Tryptophan synthase beta subunit-like PLP-dependent enzymes"/>
    <property type="match status" value="1"/>
</dbReference>
<dbReference type="PANTHER" id="PTHR48078:SF19">
    <property type="entry name" value="ACT DOMAIN-CONTAINING PROTEIN"/>
    <property type="match status" value="1"/>
</dbReference>
<dbReference type="Gene3D" id="3.40.50.1100">
    <property type="match status" value="2"/>
</dbReference>
<evidence type="ECO:0000313" key="7">
    <source>
        <dbReference type="EMBL" id="CAH3161063.1"/>
    </source>
</evidence>
<evidence type="ECO:0000313" key="8">
    <source>
        <dbReference type="Proteomes" id="UP001159428"/>
    </source>
</evidence>
<keyword evidence="2" id="KW-0663">Pyridoxal phosphate</keyword>
<name>A0AAU9XXX1_9CNID</name>
<sequence>MESDSTSTLTDESVAILENETTVLFDQDCHVSLNPIVDESLSTLTPKSQIDTSSNDISFKPHTYGKRHSILGTGKSNISAFRKPDLAELKEKYNRAKEKFKEWNLDKLWGGRVERMKRVSSVSLSSIVTAAFWIREGVPKTPCERAASIPEIDDMEVYFKREYQNPSGSFYDRGARYALLRLHQSQKRSGVIATSSGNHAIAIAYHGKSLGMPVTVLLPESRCPVKIRLCEKYDADITECGLDESELLERGTKIGIEKGLISLDENDNPDIVSGQGTMGLEIVDQLEGVDAIIIPVGGGTLIAGTCIAVKTLYPSVKIIAVTRERSLDVAMAHHEGNATKTAVLSKDLIKVDDMDSSEISSSPLRLAEDLMDKCITVKEDLIALAVLRLLEYEKVILEADGAIGLAALLGGHLPELKGKRVVVVLTEANIEPALLPQVIARGLATDGRLLRFAVRIDDRLATMATLLRLIASTGAV</sequence>
<protein>
    <recommendedName>
        <fullName evidence="4">L-serine deaminase</fullName>
    </recommendedName>
    <alternativeName>
        <fullName evidence="5">L-threonine dehydratase</fullName>
    </alternativeName>
</protein>
<dbReference type="Pfam" id="PF00291">
    <property type="entry name" value="PALP"/>
    <property type="match status" value="1"/>
</dbReference>